<dbReference type="PANTHER" id="PTHR40761:SF1">
    <property type="entry name" value="CONSERVED INTEGRAL MEMBRANE ALANINE VALINE AND LEUCINE RICH PROTEIN-RELATED"/>
    <property type="match status" value="1"/>
</dbReference>
<feature type="transmembrane region" description="Helical" evidence="1">
    <location>
        <begin position="258"/>
        <end position="281"/>
    </location>
</feature>
<keyword evidence="1" id="KW-0472">Membrane</keyword>
<sequence length="325" mass="32760">MVVTSIVLALLAAVGLAVGAHLQHHAVRAASAQPLQNRAPLVLRPLWLLGLGLLALETVVNIAALSLGPVALVQPIGAVSLVVAVMISVNVLRLKVSRQLVASMALTLVGVAGFVGISAAHAQTGPLIPGTVTWLNGLLILFSLVGAVLAATRASHLALVAVAGLAFGTVAASAHVATTSVARVMSSGGGWAGALELLTHGMLITVVGMALASAVGMWVVQVAYSSGPPETVLAGLTMVDPMMAVFIGAVVLREYADLGAAALVGLMLTGAAAVAGVVLLARFHPDVRGQMVEQTASSAGTFQSAEHGRKLLVPAVHTDMSVPSR</sequence>
<dbReference type="EMBL" id="JAAVUN010000013">
    <property type="protein sequence ID" value="NKE09862.1"/>
    <property type="molecule type" value="Genomic_DNA"/>
</dbReference>
<evidence type="ECO:0008006" key="4">
    <source>
        <dbReference type="Google" id="ProtNLM"/>
    </source>
</evidence>
<gene>
    <name evidence="2" type="ORF">GTW58_07920</name>
</gene>
<feature type="transmembrane region" description="Helical" evidence="1">
    <location>
        <begin position="197"/>
        <end position="220"/>
    </location>
</feature>
<keyword evidence="1" id="KW-1133">Transmembrane helix</keyword>
<feature type="transmembrane region" description="Helical" evidence="1">
    <location>
        <begin position="232"/>
        <end position="252"/>
    </location>
</feature>
<keyword evidence="1" id="KW-0812">Transmembrane</keyword>
<keyword evidence="3" id="KW-1185">Reference proteome</keyword>
<feature type="transmembrane region" description="Helical" evidence="1">
    <location>
        <begin position="100"/>
        <end position="120"/>
    </location>
</feature>
<dbReference type="AlphaFoldDB" id="A0A846TVR7"/>
<organism evidence="2 3">
    <name type="scientific">Kocuria subflava</name>
    <dbReference type="NCBI Taxonomy" id="1736139"/>
    <lineage>
        <taxon>Bacteria</taxon>
        <taxon>Bacillati</taxon>
        <taxon>Actinomycetota</taxon>
        <taxon>Actinomycetes</taxon>
        <taxon>Micrococcales</taxon>
        <taxon>Micrococcaceae</taxon>
        <taxon>Kocuria</taxon>
    </lineage>
</organism>
<name>A0A846TVR7_9MICC</name>
<protein>
    <recommendedName>
        <fullName evidence="4">Integral membrane protein</fullName>
    </recommendedName>
</protein>
<evidence type="ECO:0000256" key="1">
    <source>
        <dbReference type="SAM" id="Phobius"/>
    </source>
</evidence>
<feature type="transmembrane region" description="Helical" evidence="1">
    <location>
        <begin position="157"/>
        <end position="177"/>
    </location>
</feature>
<proteinExistence type="predicted"/>
<feature type="transmembrane region" description="Helical" evidence="1">
    <location>
        <begin position="62"/>
        <end position="88"/>
    </location>
</feature>
<dbReference type="Proteomes" id="UP000521379">
    <property type="component" value="Unassembled WGS sequence"/>
</dbReference>
<comment type="caution">
    <text evidence="2">The sequence shown here is derived from an EMBL/GenBank/DDBJ whole genome shotgun (WGS) entry which is preliminary data.</text>
</comment>
<feature type="transmembrane region" description="Helical" evidence="1">
    <location>
        <begin position="132"/>
        <end position="150"/>
    </location>
</feature>
<reference evidence="2 3" key="1">
    <citation type="submission" date="2020-02" db="EMBL/GenBank/DDBJ databases">
        <authorList>
            <person name="Sun Q."/>
        </authorList>
    </citation>
    <scope>NUCLEOTIDE SEQUENCE [LARGE SCALE GENOMIC DNA]</scope>
    <source>
        <strain evidence="2 3">YIM 13062</strain>
    </source>
</reference>
<evidence type="ECO:0000313" key="2">
    <source>
        <dbReference type="EMBL" id="NKE09862.1"/>
    </source>
</evidence>
<accession>A0A846TVR7</accession>
<dbReference type="PANTHER" id="PTHR40761">
    <property type="entry name" value="CONSERVED INTEGRAL MEMBRANE ALANINE VALINE AND LEUCINE RICH PROTEIN-RELATED"/>
    <property type="match status" value="1"/>
</dbReference>
<dbReference type="RefSeq" id="WP_119932923.1">
    <property type="nucleotide sequence ID" value="NZ_JAAVUN010000013.1"/>
</dbReference>
<evidence type="ECO:0000313" key="3">
    <source>
        <dbReference type="Proteomes" id="UP000521379"/>
    </source>
</evidence>